<dbReference type="RefSeq" id="WP_282907273.1">
    <property type="nucleotide sequence ID" value="NZ_JAGRPV010000001.1"/>
</dbReference>
<dbReference type="InterPro" id="IPR000182">
    <property type="entry name" value="GNAT_dom"/>
</dbReference>
<evidence type="ECO:0000313" key="3">
    <source>
        <dbReference type="Proteomes" id="UP001161691"/>
    </source>
</evidence>
<dbReference type="PANTHER" id="PTHR31143:SF2">
    <property type="entry name" value="FR47-LIKE DOMAIN-CONTAINING PROTEIN-RELATED"/>
    <property type="match status" value="1"/>
</dbReference>
<comment type="caution">
    <text evidence="2">The sequence shown here is derived from an EMBL/GenBank/DDBJ whole genome shotgun (WGS) entry which is preliminary data.</text>
</comment>
<dbReference type="EC" id="2.3.1.-" evidence="2"/>
<name>A0ABT6TE61_9BACL</name>
<dbReference type="InterPro" id="IPR016181">
    <property type="entry name" value="Acyl_CoA_acyltransferase"/>
</dbReference>
<dbReference type="Pfam" id="PF08445">
    <property type="entry name" value="FR47"/>
    <property type="match status" value="1"/>
</dbReference>
<feature type="domain" description="N-acetyltransferase" evidence="1">
    <location>
        <begin position="134"/>
        <end position="279"/>
    </location>
</feature>
<dbReference type="PANTHER" id="PTHR31143">
    <property type="match status" value="1"/>
</dbReference>
<dbReference type="Proteomes" id="UP001161691">
    <property type="component" value="Unassembled WGS sequence"/>
</dbReference>
<dbReference type="GO" id="GO:0016746">
    <property type="term" value="F:acyltransferase activity"/>
    <property type="evidence" value="ECO:0007669"/>
    <property type="project" value="UniProtKB-KW"/>
</dbReference>
<evidence type="ECO:0000259" key="1">
    <source>
        <dbReference type="PROSITE" id="PS51186"/>
    </source>
</evidence>
<dbReference type="PROSITE" id="PS51186">
    <property type="entry name" value="GNAT"/>
    <property type="match status" value="1"/>
</dbReference>
<dbReference type="InterPro" id="IPR013653">
    <property type="entry name" value="GCN5-like_dom"/>
</dbReference>
<proteinExistence type="predicted"/>
<evidence type="ECO:0000313" key="2">
    <source>
        <dbReference type="EMBL" id="MDI4644259.1"/>
    </source>
</evidence>
<organism evidence="2 3">
    <name type="scientific">Cohnella hashimotonis</name>
    <dbReference type="NCBI Taxonomy" id="2826895"/>
    <lineage>
        <taxon>Bacteria</taxon>
        <taxon>Bacillati</taxon>
        <taxon>Bacillota</taxon>
        <taxon>Bacilli</taxon>
        <taxon>Bacillales</taxon>
        <taxon>Paenibacillaceae</taxon>
        <taxon>Cohnella</taxon>
    </lineage>
</organism>
<dbReference type="SUPFAM" id="SSF55729">
    <property type="entry name" value="Acyl-CoA N-acyltransferases (Nat)"/>
    <property type="match status" value="1"/>
</dbReference>
<keyword evidence="3" id="KW-1185">Reference proteome</keyword>
<keyword evidence="2" id="KW-0012">Acyltransferase</keyword>
<gene>
    <name evidence="2" type="ORF">KB449_04765</name>
</gene>
<accession>A0ABT6TE61</accession>
<dbReference type="InterPro" id="IPR027365">
    <property type="entry name" value="GNAT_acetyltra_YdfB-like"/>
</dbReference>
<keyword evidence="2" id="KW-0808">Transferase</keyword>
<dbReference type="Gene3D" id="3.40.630.30">
    <property type="match status" value="1"/>
</dbReference>
<sequence length="279" mass="30171">MQITSLKADDVILRGNFQCDEVPYNLVYRVLDSDDARCWKSADDGILFVQTPGLNGWLWISPALSAANRDRSIRALVERLKDDPPLPGISAEPETAVAFAQAYAGDREMRFRLHMALASYHCPSVVPSKSVSGGNARPAEERDLRKIAAFFAGFAQEAHGASVDADSQLQAASAAIASGNLFVWESGGTVVSMANIAHRSPRHGRINAVYTPPDSRNRGFAGALVAELSAMLLREGLTPMLYTDAANPISNRAYRNVGFIAVGSISDIKFQFEDGGDRL</sequence>
<protein>
    <submittedName>
        <fullName evidence="2">GNAT family N-acetyltransferase</fullName>
        <ecNumber evidence="2">2.3.1.-</ecNumber>
    </submittedName>
</protein>
<reference evidence="2" key="1">
    <citation type="submission" date="2023-04" db="EMBL/GenBank/DDBJ databases">
        <title>Comparative genomic analysis of Cohnella hashimotonis sp. nov., isolated from the International Space Station.</title>
        <authorList>
            <person name="Venkateswaran K."/>
            <person name="Simpson A."/>
        </authorList>
    </citation>
    <scope>NUCLEOTIDE SEQUENCE</scope>
    <source>
        <strain evidence="2">F6_2S_P_1</strain>
    </source>
</reference>
<dbReference type="EMBL" id="JAGRPV010000001">
    <property type="protein sequence ID" value="MDI4644259.1"/>
    <property type="molecule type" value="Genomic_DNA"/>
</dbReference>